<feature type="compositionally biased region" description="Basic residues" evidence="1">
    <location>
        <begin position="132"/>
        <end position="152"/>
    </location>
</feature>
<feature type="region of interest" description="Disordered" evidence="1">
    <location>
        <begin position="12"/>
        <end position="202"/>
    </location>
</feature>
<accession>A0A1X6PAQ3</accession>
<feature type="compositionally biased region" description="Basic residues" evidence="1">
    <location>
        <begin position="66"/>
        <end position="75"/>
    </location>
</feature>
<proteinExistence type="predicted"/>
<reference evidence="2 3" key="1">
    <citation type="submission" date="2017-03" db="EMBL/GenBank/DDBJ databases">
        <title>WGS assembly of Porphyra umbilicalis.</title>
        <authorList>
            <person name="Brawley S.H."/>
            <person name="Blouin N.A."/>
            <person name="Ficko-Blean E."/>
            <person name="Wheeler G.L."/>
            <person name="Lohr M."/>
            <person name="Goodson H.V."/>
            <person name="Jenkins J.W."/>
            <person name="Blaby-Haas C.E."/>
            <person name="Helliwell K.E."/>
            <person name="Chan C."/>
            <person name="Marriage T."/>
            <person name="Bhattacharya D."/>
            <person name="Klein A.S."/>
            <person name="Badis Y."/>
            <person name="Brodie J."/>
            <person name="Cao Y."/>
            <person name="Collen J."/>
            <person name="Dittami S.M."/>
            <person name="Gachon C.M."/>
            <person name="Green B.R."/>
            <person name="Karpowicz S."/>
            <person name="Kim J.W."/>
            <person name="Kudahl U."/>
            <person name="Lin S."/>
            <person name="Michel G."/>
            <person name="Mittag M."/>
            <person name="Olson B.J."/>
            <person name="Pangilinan J."/>
            <person name="Peng Y."/>
            <person name="Qiu H."/>
            <person name="Shu S."/>
            <person name="Singer J.T."/>
            <person name="Smith A.G."/>
            <person name="Sprecher B.N."/>
            <person name="Wagner V."/>
            <person name="Wang W."/>
            <person name="Wang Z.-Y."/>
            <person name="Yan J."/>
            <person name="Yarish C."/>
            <person name="Zoeuner-Riek S."/>
            <person name="Zhuang Y."/>
            <person name="Zou Y."/>
            <person name="Lindquist E.A."/>
            <person name="Grimwood J."/>
            <person name="Barry K."/>
            <person name="Rokhsar D.S."/>
            <person name="Schmutz J."/>
            <person name="Stiller J.W."/>
            <person name="Grossman A.R."/>
            <person name="Prochnik S.E."/>
        </authorList>
    </citation>
    <scope>NUCLEOTIDE SEQUENCE [LARGE SCALE GENOMIC DNA]</scope>
    <source>
        <strain evidence="2">4086291</strain>
    </source>
</reference>
<sequence length="202" mass="21915">MGKATCKVKVYSVPGQPTRAASSLLPPTPPLDRPWTAAPVGPTDGTNDGTSAAPARGQCAPWPRPTRGRRRRPPRRPGGAAADAAAERLGTAPASGRRQWQRRRRAGASGPRRRVTAAAGPPPARAATDTRSHHRAVGGRRRRRRRRRRRQAGQKAAPHPQTTVPARTVRRRCRRWRAPRRPRAGALRGGARRADRGCGVQG</sequence>
<feature type="compositionally biased region" description="Basic residues" evidence="1">
    <location>
        <begin position="168"/>
        <end position="183"/>
    </location>
</feature>
<dbReference type="EMBL" id="KV918824">
    <property type="protein sequence ID" value="OSX77938.1"/>
    <property type="molecule type" value="Genomic_DNA"/>
</dbReference>
<feature type="compositionally biased region" description="Low complexity" evidence="1">
    <location>
        <begin position="77"/>
        <end position="98"/>
    </location>
</feature>
<gene>
    <name evidence="2" type="ORF">BU14_0127s0035</name>
</gene>
<organism evidence="2 3">
    <name type="scientific">Porphyra umbilicalis</name>
    <name type="common">Purple laver</name>
    <name type="synonym">Red alga</name>
    <dbReference type="NCBI Taxonomy" id="2786"/>
    <lineage>
        <taxon>Eukaryota</taxon>
        <taxon>Rhodophyta</taxon>
        <taxon>Bangiophyceae</taxon>
        <taxon>Bangiales</taxon>
        <taxon>Bangiaceae</taxon>
        <taxon>Porphyra</taxon>
    </lineage>
</organism>
<evidence type="ECO:0000256" key="1">
    <source>
        <dbReference type="SAM" id="MobiDB-lite"/>
    </source>
</evidence>
<dbReference type="Proteomes" id="UP000218209">
    <property type="component" value="Unassembled WGS sequence"/>
</dbReference>
<feature type="compositionally biased region" description="Basic residues" evidence="1">
    <location>
        <begin position="99"/>
        <end position="115"/>
    </location>
</feature>
<evidence type="ECO:0000313" key="2">
    <source>
        <dbReference type="EMBL" id="OSX77938.1"/>
    </source>
</evidence>
<protein>
    <submittedName>
        <fullName evidence="2">Uncharacterized protein</fullName>
    </submittedName>
</protein>
<evidence type="ECO:0000313" key="3">
    <source>
        <dbReference type="Proteomes" id="UP000218209"/>
    </source>
</evidence>
<name>A0A1X6PAQ3_PORUM</name>
<dbReference type="AlphaFoldDB" id="A0A1X6PAQ3"/>
<keyword evidence="3" id="KW-1185">Reference proteome</keyword>